<dbReference type="Gene3D" id="1.25.40.10">
    <property type="entry name" value="Tetratricopeptide repeat domain"/>
    <property type="match status" value="4"/>
</dbReference>
<keyword evidence="3" id="KW-1185">Reference proteome</keyword>
<dbReference type="Gene3D" id="3.40.50.300">
    <property type="entry name" value="P-loop containing nucleotide triphosphate hydrolases"/>
    <property type="match status" value="1"/>
</dbReference>
<reference evidence="3" key="2">
    <citation type="submission" date="2015-01" db="EMBL/GenBank/DDBJ databases">
        <title>Evolutionary Origins and Diversification of the Mycorrhizal Mutualists.</title>
        <authorList>
            <consortium name="DOE Joint Genome Institute"/>
            <consortium name="Mycorrhizal Genomics Consortium"/>
            <person name="Kohler A."/>
            <person name="Kuo A."/>
            <person name="Nagy L.G."/>
            <person name="Floudas D."/>
            <person name="Copeland A."/>
            <person name="Barry K.W."/>
            <person name="Cichocki N."/>
            <person name="Veneault-Fourrey C."/>
            <person name="LaButti K."/>
            <person name="Lindquist E.A."/>
            <person name="Lipzen A."/>
            <person name="Lundell T."/>
            <person name="Morin E."/>
            <person name="Murat C."/>
            <person name="Riley R."/>
            <person name="Ohm R."/>
            <person name="Sun H."/>
            <person name="Tunlid A."/>
            <person name="Henrissat B."/>
            <person name="Grigoriev I.V."/>
            <person name="Hibbett D.S."/>
            <person name="Martin F."/>
        </authorList>
    </citation>
    <scope>NUCLEOTIDE SEQUENCE [LARGE SCALE GENOMIC DNA]</scope>
    <source>
        <strain evidence="3">LaAM-08-1</strain>
    </source>
</reference>
<feature type="domain" description="NB-ARC" evidence="1">
    <location>
        <begin position="99"/>
        <end position="256"/>
    </location>
</feature>
<dbReference type="SUPFAM" id="SSF52540">
    <property type="entry name" value="P-loop containing nucleoside triphosphate hydrolases"/>
    <property type="match status" value="1"/>
</dbReference>
<dbReference type="PANTHER" id="PTHR46082">
    <property type="entry name" value="ATP/GTP-BINDING PROTEIN-RELATED"/>
    <property type="match status" value="1"/>
</dbReference>
<dbReference type="SMART" id="SM00028">
    <property type="entry name" value="TPR"/>
    <property type="match status" value="9"/>
</dbReference>
<dbReference type="InterPro" id="IPR011990">
    <property type="entry name" value="TPR-like_helical_dom_sf"/>
</dbReference>
<dbReference type="STRING" id="1095629.A0A0C9WXP6"/>
<dbReference type="PRINTS" id="PR00381">
    <property type="entry name" value="KINESINLIGHT"/>
</dbReference>
<organism evidence="2 3">
    <name type="scientific">Laccaria amethystina LaAM-08-1</name>
    <dbReference type="NCBI Taxonomy" id="1095629"/>
    <lineage>
        <taxon>Eukaryota</taxon>
        <taxon>Fungi</taxon>
        <taxon>Dikarya</taxon>
        <taxon>Basidiomycota</taxon>
        <taxon>Agaricomycotina</taxon>
        <taxon>Agaricomycetes</taxon>
        <taxon>Agaricomycetidae</taxon>
        <taxon>Agaricales</taxon>
        <taxon>Agaricineae</taxon>
        <taxon>Hydnangiaceae</taxon>
        <taxon>Laccaria</taxon>
    </lineage>
</organism>
<gene>
    <name evidence="2" type="ORF">K443DRAFT_643999</name>
</gene>
<evidence type="ECO:0000313" key="3">
    <source>
        <dbReference type="Proteomes" id="UP000054477"/>
    </source>
</evidence>
<dbReference type="AlphaFoldDB" id="A0A0C9WXP6"/>
<dbReference type="GO" id="GO:0043531">
    <property type="term" value="F:ADP binding"/>
    <property type="evidence" value="ECO:0007669"/>
    <property type="project" value="InterPro"/>
</dbReference>
<name>A0A0C9WXP6_9AGAR</name>
<dbReference type="EMBL" id="KN838830">
    <property type="protein sequence ID" value="KIJ93698.1"/>
    <property type="molecule type" value="Genomic_DNA"/>
</dbReference>
<dbReference type="InterPro" id="IPR002182">
    <property type="entry name" value="NB-ARC"/>
</dbReference>
<dbReference type="OrthoDB" id="771227at2759"/>
<reference evidence="2 3" key="1">
    <citation type="submission" date="2014-04" db="EMBL/GenBank/DDBJ databases">
        <authorList>
            <consortium name="DOE Joint Genome Institute"/>
            <person name="Kuo A."/>
            <person name="Kohler A."/>
            <person name="Nagy L.G."/>
            <person name="Floudas D."/>
            <person name="Copeland A."/>
            <person name="Barry K.W."/>
            <person name="Cichocki N."/>
            <person name="Veneault-Fourrey C."/>
            <person name="LaButti K."/>
            <person name="Lindquist E.A."/>
            <person name="Lipzen A."/>
            <person name="Lundell T."/>
            <person name="Morin E."/>
            <person name="Murat C."/>
            <person name="Sun H."/>
            <person name="Tunlid A."/>
            <person name="Henrissat B."/>
            <person name="Grigoriev I.V."/>
            <person name="Hibbett D.S."/>
            <person name="Martin F."/>
            <person name="Nordberg H.P."/>
            <person name="Cantor M.N."/>
            <person name="Hua S.X."/>
        </authorList>
    </citation>
    <scope>NUCLEOTIDE SEQUENCE [LARGE SCALE GENOMIC DNA]</scope>
    <source>
        <strain evidence="2 3">LaAM-08-1</strain>
    </source>
</reference>
<evidence type="ECO:0000313" key="2">
    <source>
        <dbReference type="EMBL" id="KIJ93698.1"/>
    </source>
</evidence>
<accession>A0A0C9WXP6</accession>
<dbReference type="SUPFAM" id="SSF48452">
    <property type="entry name" value="TPR-like"/>
    <property type="match status" value="2"/>
</dbReference>
<proteinExistence type="predicted"/>
<sequence>MSDPDRPLESHFKGKALYNRFSESRRPFNDNPSTGSRLWSASISNVLPGAHNFVIHGSNIYSAQKIEIHHHSSSIQNDGFSIPQKPNSSALFTGRKDIIEKLNNHFAPQDKGDKQRKSFLLYGMGGIGKTQICLKFAEEMADRFSHVFWIDASSEDTITLGLKGLCFHPDAKSAVSLSSVSSQSALAWISSLQTEWLLVFDNADGRPEVVEKFIPSGSKGNILVTSRNKSLGRVTTYENALEVGQMSEDEAILLLLKASDLTRVSGKVHDVAQNIVNELCCLPLAIDQAGAAIEAGVCSIDNYLQNLSQRRMELMSHPMFKGASQYNHTVYETWDLSFCEIESRAKRRTSSQDGEAAHAAILILQTAAYFHHKNILEAMFREASTSFDPIDHEKLDQKVERSITELLQLGEDQSWNEIFFYEGIRVLRSFSLIKEGPSSGIYAIHPLMHKWNRDRMEISEKQVMHKVAKLILVHSIPLGDKTQDFAFCRLLFVHIKANYQFQQENHIKKEFDDLEYNRFSQVLQENGMLKDAEDLQYQVMRIRKEKFGEINRSTLISMANLTQTLSKQRKFEDAEKLNMQVLNQLRKLRKPEHPDILVNMNNLAITFSKQGKYQEAEKLNMQVLNLHRKLLGPEHLHTLGSMNNLASTFSEQGKLVEAEKLHMEALNLRRKLQGAEHPDTLANLSNLAVTFSRQEKFEKAEKLNIEVLNLRTKLLGPEHPETLTSIYNLASTFSEQGKFEEAEKLNEQVLNLDTELLEHPDILASMNDLASTFSKQEKFEEAEKLNIQVLNLRTKLLGPEHPETLTSMYNLASTVLKQEKFEEAEKLSLQVLNLCTKLLGPEHPDTLASMNNLALTFSKQDKFEESEKLKMQVLNLCRKLLGPEHPDTLTRMNNLAIIFSKRGKFEEAQKLNMQVLNLRRKKLGLEHLGTVSSMNNLAITFSKQGKLEEAEKLYMQVLNLHTKLLGSEHPDTLISMKNLASIFAKQGKFEEAERLHLHLLDSNLFDSS</sequence>
<dbReference type="Pfam" id="PF13424">
    <property type="entry name" value="TPR_12"/>
    <property type="match status" value="5"/>
</dbReference>
<dbReference type="Pfam" id="PF13374">
    <property type="entry name" value="TPR_10"/>
    <property type="match status" value="2"/>
</dbReference>
<dbReference type="HOGENOM" id="CLU_000288_125_8_1"/>
<dbReference type="Pfam" id="PF00931">
    <property type="entry name" value="NB-ARC"/>
    <property type="match status" value="1"/>
</dbReference>
<evidence type="ECO:0000259" key="1">
    <source>
        <dbReference type="Pfam" id="PF00931"/>
    </source>
</evidence>
<dbReference type="Proteomes" id="UP000054477">
    <property type="component" value="Unassembled WGS sequence"/>
</dbReference>
<dbReference type="InterPro" id="IPR027417">
    <property type="entry name" value="P-loop_NTPase"/>
</dbReference>
<dbReference type="NCBIfam" id="NF040586">
    <property type="entry name" value="FxSxx_TPR"/>
    <property type="match status" value="1"/>
</dbReference>
<dbReference type="InterPro" id="IPR053137">
    <property type="entry name" value="NLR-like"/>
</dbReference>
<dbReference type="PANTHER" id="PTHR46082:SF6">
    <property type="entry name" value="AAA+ ATPASE DOMAIN-CONTAINING PROTEIN-RELATED"/>
    <property type="match status" value="1"/>
</dbReference>
<dbReference type="InterPro" id="IPR019734">
    <property type="entry name" value="TPR_rpt"/>
</dbReference>
<protein>
    <recommendedName>
        <fullName evidence="1">NB-ARC domain-containing protein</fullName>
    </recommendedName>
</protein>